<gene>
    <name evidence="1" type="ORF">E1295_09960</name>
</gene>
<evidence type="ECO:0000313" key="2">
    <source>
        <dbReference type="Proteomes" id="UP000295136"/>
    </source>
</evidence>
<organism evidence="1 2">
    <name type="scientific">Nonomuraea mesophila</name>
    <dbReference type="NCBI Taxonomy" id="2530382"/>
    <lineage>
        <taxon>Bacteria</taxon>
        <taxon>Bacillati</taxon>
        <taxon>Actinomycetota</taxon>
        <taxon>Actinomycetes</taxon>
        <taxon>Streptosporangiales</taxon>
        <taxon>Streptosporangiaceae</taxon>
        <taxon>Nonomuraea</taxon>
    </lineage>
</organism>
<sequence>MVVSKGGGNQWMSIYLADGLKQSKDKIIGGSPRPSKAYWNRGWDAADAGKFQKYAGPVRDYDNGSALIKANIKRRGTWYMAYWRG</sequence>
<dbReference type="Proteomes" id="UP000295136">
    <property type="component" value="Unassembled WGS sequence"/>
</dbReference>
<name>A0A4R5FUH5_9ACTN</name>
<evidence type="ECO:0000313" key="1">
    <source>
        <dbReference type="EMBL" id="TDE56715.1"/>
    </source>
</evidence>
<protein>
    <submittedName>
        <fullName evidence="1">Uncharacterized protein</fullName>
    </submittedName>
</protein>
<dbReference type="EMBL" id="SMLD01000018">
    <property type="protein sequence ID" value="TDE56715.1"/>
    <property type="molecule type" value="Genomic_DNA"/>
</dbReference>
<comment type="caution">
    <text evidence="1">The sequence shown here is derived from an EMBL/GenBank/DDBJ whole genome shotgun (WGS) entry which is preliminary data.</text>
</comment>
<reference evidence="1 2" key="1">
    <citation type="submission" date="2019-03" db="EMBL/GenBank/DDBJ databases">
        <title>Draft genome sequences of novel Actinobacteria.</title>
        <authorList>
            <person name="Sahin N."/>
            <person name="Ay H."/>
            <person name="Saygin H."/>
        </authorList>
    </citation>
    <scope>NUCLEOTIDE SEQUENCE [LARGE SCALE GENOMIC DNA]</scope>
    <source>
        <strain evidence="1 2">6K102</strain>
    </source>
</reference>
<dbReference type="RefSeq" id="WP_132629878.1">
    <property type="nucleotide sequence ID" value="NZ_SMLD01000018.1"/>
</dbReference>
<accession>A0A4R5FUH5</accession>
<proteinExistence type="predicted"/>
<dbReference type="AlphaFoldDB" id="A0A4R5FUH5"/>
<keyword evidence="2" id="KW-1185">Reference proteome</keyword>